<dbReference type="GO" id="GO:0008083">
    <property type="term" value="F:growth factor activity"/>
    <property type="evidence" value="ECO:0007669"/>
    <property type="project" value="InterPro"/>
</dbReference>
<feature type="non-terminal residue" evidence="2">
    <location>
        <position position="1"/>
    </location>
</feature>
<reference evidence="2 3" key="1">
    <citation type="journal article" date="2021" name="Hortic Res">
        <title>The domestication of Cucurbita argyrosperma as revealed by the genome of its wild relative.</title>
        <authorList>
            <person name="Barrera-Redondo J."/>
            <person name="Sanchez-de la Vega G."/>
            <person name="Aguirre-Liguori J.A."/>
            <person name="Castellanos-Morales G."/>
            <person name="Gutierrez-Guerrero Y.T."/>
            <person name="Aguirre-Dugua X."/>
            <person name="Aguirre-Planter E."/>
            <person name="Tenaillon M.I."/>
            <person name="Lira-Saade R."/>
            <person name="Eguiarte L.E."/>
        </authorList>
    </citation>
    <scope>NUCLEOTIDE SEQUENCE [LARGE SCALE GENOMIC DNA]</scope>
    <source>
        <strain evidence="2">JBR-2021</strain>
    </source>
</reference>
<sequence length="179" mass="20665">MHGNTKPKLQVLSKDHIDAPLLTIGAQFSESSLQKEETLVGFDAMNMRKMGNGRMRVAIKRIMRRESTTNDEREEEEDQESSRISGVKNCNLEDEKGDFGVGQNTKRSNKLHQTSQLNHQDTSEAKRWKNSSISKRVSTREEETQRLVKAAREIANLMHKDYKDWGHRKPPINNREPLH</sequence>
<organism evidence="2 3">
    <name type="scientific">Cucurbita argyrosperma subsp. sororia</name>
    <dbReference type="NCBI Taxonomy" id="37648"/>
    <lineage>
        <taxon>Eukaryota</taxon>
        <taxon>Viridiplantae</taxon>
        <taxon>Streptophyta</taxon>
        <taxon>Embryophyta</taxon>
        <taxon>Tracheophyta</taxon>
        <taxon>Spermatophyta</taxon>
        <taxon>Magnoliopsida</taxon>
        <taxon>eudicotyledons</taxon>
        <taxon>Gunneridae</taxon>
        <taxon>Pentapetalae</taxon>
        <taxon>rosids</taxon>
        <taxon>fabids</taxon>
        <taxon>Cucurbitales</taxon>
        <taxon>Cucurbitaceae</taxon>
        <taxon>Cucurbiteae</taxon>
        <taxon>Cucurbita</taxon>
    </lineage>
</organism>
<name>A0AAV6MIT8_9ROSI</name>
<dbReference type="PANTHER" id="PTHR36313">
    <property type="entry name" value="ROOT MERISTEM GROWTH FACTOR 2"/>
    <property type="match status" value="1"/>
</dbReference>
<dbReference type="PANTHER" id="PTHR36313:SF7">
    <property type="entry name" value="OS09G0474600 PROTEIN"/>
    <property type="match status" value="1"/>
</dbReference>
<evidence type="ECO:0000256" key="1">
    <source>
        <dbReference type="SAM" id="MobiDB-lite"/>
    </source>
</evidence>
<protein>
    <submittedName>
        <fullName evidence="2">Uncharacterized protein</fullName>
    </submittedName>
</protein>
<comment type="caution">
    <text evidence="2">The sequence shown here is derived from an EMBL/GenBank/DDBJ whole genome shotgun (WGS) entry which is preliminary data.</text>
</comment>
<dbReference type="InterPro" id="IPR038804">
    <property type="entry name" value="RGF3"/>
</dbReference>
<evidence type="ECO:0000313" key="2">
    <source>
        <dbReference type="EMBL" id="KAG6581710.1"/>
    </source>
</evidence>
<feature type="region of interest" description="Disordered" evidence="1">
    <location>
        <begin position="64"/>
        <end position="144"/>
    </location>
</feature>
<gene>
    <name evidence="2" type="ORF">SDJN03_21712</name>
</gene>
<accession>A0AAV6MIT8</accession>
<evidence type="ECO:0000313" key="3">
    <source>
        <dbReference type="Proteomes" id="UP000685013"/>
    </source>
</evidence>
<dbReference type="AlphaFoldDB" id="A0AAV6MIT8"/>
<dbReference type="EMBL" id="JAGKQH010000014">
    <property type="protein sequence ID" value="KAG6581710.1"/>
    <property type="molecule type" value="Genomic_DNA"/>
</dbReference>
<dbReference type="Proteomes" id="UP000685013">
    <property type="component" value="Chromosome 14"/>
</dbReference>
<feature type="compositionally biased region" description="Polar residues" evidence="1">
    <location>
        <begin position="102"/>
        <end position="120"/>
    </location>
</feature>
<dbReference type="GO" id="GO:0010082">
    <property type="term" value="P:regulation of root meristem growth"/>
    <property type="evidence" value="ECO:0007669"/>
    <property type="project" value="InterPro"/>
</dbReference>
<proteinExistence type="predicted"/>
<keyword evidence="3" id="KW-1185">Reference proteome</keyword>